<dbReference type="Gene3D" id="1.10.10.10">
    <property type="entry name" value="Winged helix-like DNA-binding domain superfamily/Winged helix DNA-binding domain"/>
    <property type="match status" value="1"/>
</dbReference>
<reference evidence="3 4" key="1">
    <citation type="journal article" date="2009" name="Appl. Environ. Microbiol.">
        <title>Novel features of the polysaccharide-digesting gliding bacterium Flavobacterium johnsoniae as revealed by genome sequence analysis.</title>
        <authorList>
            <person name="McBride M.J."/>
            <person name="Xie G."/>
            <person name="Martens E.C."/>
            <person name="Lapidus A."/>
            <person name="Henrissat B."/>
            <person name="Rhodes R.G."/>
            <person name="Goltsman E."/>
            <person name="Wang W."/>
            <person name="Xu J."/>
            <person name="Hunnicutt D.W."/>
            <person name="Staroscik A.M."/>
            <person name="Hoover T.R."/>
            <person name="Cheng Y.Q."/>
            <person name="Stein J.L."/>
        </authorList>
    </citation>
    <scope>NUCLEOTIDE SEQUENCE [LARGE SCALE GENOMIC DNA]</scope>
    <source>
        <strain evidence="4">ATCC 17061 / DSM 2064 / JCM 8514 / BCRC 14874 / CCUG 350202 / NBRC 14942 / NCIMB 11054 / UW101</strain>
    </source>
</reference>
<dbReference type="Gene3D" id="3.40.630.30">
    <property type="match status" value="1"/>
</dbReference>
<protein>
    <submittedName>
        <fullName evidence="3">Transcriptional regulator, MarR family</fullName>
    </submittedName>
</protein>
<accession>A5FBT9</accession>
<evidence type="ECO:0000313" key="4">
    <source>
        <dbReference type="Proteomes" id="UP000006694"/>
    </source>
</evidence>
<dbReference type="InterPro" id="IPR050769">
    <property type="entry name" value="NAT_camello-type"/>
</dbReference>
<feature type="domain" description="N-acetyltransferase" evidence="2">
    <location>
        <begin position="205"/>
        <end position="345"/>
    </location>
</feature>
<dbReference type="Pfam" id="PF00583">
    <property type="entry name" value="Acetyltransf_1"/>
    <property type="match status" value="1"/>
</dbReference>
<dbReference type="GO" id="GO:0008080">
    <property type="term" value="F:N-acetyltransferase activity"/>
    <property type="evidence" value="ECO:0007669"/>
    <property type="project" value="InterPro"/>
</dbReference>
<dbReference type="InterPro" id="IPR036388">
    <property type="entry name" value="WH-like_DNA-bd_sf"/>
</dbReference>
<dbReference type="InterPro" id="IPR036390">
    <property type="entry name" value="WH_DNA-bd_sf"/>
</dbReference>
<dbReference type="InterPro" id="IPR000835">
    <property type="entry name" value="HTH_MarR-typ"/>
</dbReference>
<dbReference type="InterPro" id="IPR011991">
    <property type="entry name" value="ArsR-like_HTH"/>
</dbReference>
<dbReference type="CDD" id="cd00090">
    <property type="entry name" value="HTH_ARSR"/>
    <property type="match status" value="1"/>
</dbReference>
<dbReference type="EMBL" id="CP000685">
    <property type="protein sequence ID" value="ABQ07328.1"/>
    <property type="molecule type" value="Genomic_DNA"/>
</dbReference>
<dbReference type="PANTHER" id="PTHR13947:SF37">
    <property type="entry name" value="LD18367P"/>
    <property type="match status" value="1"/>
</dbReference>
<proteinExistence type="predicted"/>
<sequence>MFLCNFAPKKSLQKRFFLYICITSYIINYNMEFFDKVGKAALGSRLRLMTAVITDDASKIYELYGVDFVPKWFPVFYILTEERELTITEIANEIGHSQPSVSKIIQEMSNAGIVKESKTDDKRKNNVVLTEKGVLLSQKIQQQLKDIDVAIDGIISESKHNLWAALEEWEFLLEQKSMFKRVSDQKKLRESKDVEIVEYKPEYQEAFRALNVEWISNYFEMEEADYKALDNPEEYILNKGGKILVALYQNEPVGVCALIKMNNPDYDFEMAKMAVSPKAQGKNIGWLLGQGIVKTARELGAKKIYLESNTILKPAINLYYKLGFEKVFGLETPYKRCNIQMELVL</sequence>
<dbReference type="CDD" id="cd04301">
    <property type="entry name" value="NAT_SF"/>
    <property type="match status" value="1"/>
</dbReference>
<dbReference type="eggNOG" id="COG1846">
    <property type="taxonomic scope" value="Bacteria"/>
</dbReference>
<dbReference type="AlphaFoldDB" id="A5FBT9"/>
<gene>
    <name evidence="3" type="ordered locus">Fjoh_4320</name>
</gene>
<dbReference type="HOGENOM" id="CLU_069593_0_0_10"/>
<dbReference type="GO" id="GO:0003700">
    <property type="term" value="F:DNA-binding transcription factor activity"/>
    <property type="evidence" value="ECO:0007669"/>
    <property type="project" value="InterPro"/>
</dbReference>
<dbReference type="Proteomes" id="UP000006694">
    <property type="component" value="Chromosome"/>
</dbReference>
<evidence type="ECO:0000256" key="1">
    <source>
        <dbReference type="ARBA" id="ARBA00022679"/>
    </source>
</evidence>
<dbReference type="SUPFAM" id="SSF55729">
    <property type="entry name" value="Acyl-CoA N-acyltransferases (Nat)"/>
    <property type="match status" value="1"/>
</dbReference>
<name>A5FBT9_FLAJ1</name>
<dbReference type="InterPro" id="IPR016181">
    <property type="entry name" value="Acyl_CoA_acyltransferase"/>
</dbReference>
<organism evidence="3 4">
    <name type="scientific">Flavobacterium johnsoniae (strain ATCC 17061 / DSM 2064 / JCM 8514 / BCRC 14874 / CCUG 350202 / NBRC 14942 / NCIMB 11054 / UW101)</name>
    <name type="common">Cytophaga johnsonae</name>
    <dbReference type="NCBI Taxonomy" id="376686"/>
    <lineage>
        <taxon>Bacteria</taxon>
        <taxon>Pseudomonadati</taxon>
        <taxon>Bacteroidota</taxon>
        <taxon>Flavobacteriia</taxon>
        <taxon>Flavobacteriales</taxon>
        <taxon>Flavobacteriaceae</taxon>
        <taxon>Flavobacterium</taxon>
    </lineage>
</organism>
<dbReference type="Pfam" id="PF12802">
    <property type="entry name" value="MarR_2"/>
    <property type="match status" value="1"/>
</dbReference>
<dbReference type="KEGG" id="fjo:Fjoh_4320"/>
<dbReference type="eggNOG" id="COG0456">
    <property type="taxonomic scope" value="Bacteria"/>
</dbReference>
<dbReference type="STRING" id="376686.Fjoh_4320"/>
<dbReference type="PANTHER" id="PTHR13947">
    <property type="entry name" value="GNAT FAMILY N-ACETYLTRANSFERASE"/>
    <property type="match status" value="1"/>
</dbReference>
<evidence type="ECO:0000259" key="2">
    <source>
        <dbReference type="PROSITE" id="PS51186"/>
    </source>
</evidence>
<keyword evidence="4" id="KW-1185">Reference proteome</keyword>
<keyword evidence="1" id="KW-0808">Transferase</keyword>
<dbReference type="PROSITE" id="PS51186">
    <property type="entry name" value="GNAT"/>
    <property type="match status" value="1"/>
</dbReference>
<evidence type="ECO:0000313" key="3">
    <source>
        <dbReference type="EMBL" id="ABQ07328.1"/>
    </source>
</evidence>
<dbReference type="SUPFAM" id="SSF46785">
    <property type="entry name" value="Winged helix' DNA-binding domain"/>
    <property type="match status" value="1"/>
</dbReference>
<dbReference type="InterPro" id="IPR000182">
    <property type="entry name" value="GNAT_dom"/>
</dbReference>